<dbReference type="Proteomes" id="UP001059209">
    <property type="component" value="Chromosome"/>
</dbReference>
<dbReference type="SUPFAM" id="SSF51735">
    <property type="entry name" value="NAD(P)-binding Rossmann-fold domains"/>
    <property type="match status" value="1"/>
</dbReference>
<dbReference type="InterPro" id="IPR036291">
    <property type="entry name" value="NAD(P)-bd_dom_sf"/>
</dbReference>
<accession>A0ABY5Y7F6</accession>
<sequence>MTKNKIAVIGGTGKSGTYLVKRLLDLETPLKLLLRNPVKALF</sequence>
<name>A0ABY5Y7F6_9FLAO</name>
<organism evidence="1 2">
    <name type="scientific">Maribacter litopenaei</name>
    <dbReference type="NCBI Taxonomy" id="2976127"/>
    <lineage>
        <taxon>Bacteria</taxon>
        <taxon>Pseudomonadati</taxon>
        <taxon>Bacteroidota</taxon>
        <taxon>Flavobacteriia</taxon>
        <taxon>Flavobacteriales</taxon>
        <taxon>Flavobacteriaceae</taxon>
        <taxon>Maribacter</taxon>
    </lineage>
</organism>
<keyword evidence="2" id="KW-1185">Reference proteome</keyword>
<protein>
    <submittedName>
        <fullName evidence="1">Uncharacterized protein</fullName>
    </submittedName>
</protein>
<dbReference type="Gene3D" id="3.40.50.720">
    <property type="entry name" value="NAD(P)-binding Rossmann-like Domain"/>
    <property type="match status" value="1"/>
</dbReference>
<dbReference type="EMBL" id="CP104205">
    <property type="protein sequence ID" value="UWX54956.1"/>
    <property type="molecule type" value="Genomic_DNA"/>
</dbReference>
<evidence type="ECO:0000313" key="1">
    <source>
        <dbReference type="EMBL" id="UWX54956.1"/>
    </source>
</evidence>
<dbReference type="RefSeq" id="WP_260572808.1">
    <property type="nucleotide sequence ID" value="NZ_CP104205.1"/>
</dbReference>
<reference evidence="1" key="1">
    <citation type="submission" date="2022-09" db="EMBL/GenBank/DDBJ databases">
        <title>Maribacter litopenaei sp. nov., isolated from the intestinal tract of the Pacific White Shrimp, Litopenaeus vannamei.</title>
        <authorList>
            <person name="Kim S.Y."/>
            <person name="Hwang C.Y."/>
        </authorList>
    </citation>
    <scope>NUCLEOTIDE SEQUENCE</scope>
    <source>
        <strain evidence="1">HL-LV01</strain>
    </source>
</reference>
<evidence type="ECO:0000313" key="2">
    <source>
        <dbReference type="Proteomes" id="UP001059209"/>
    </source>
</evidence>
<gene>
    <name evidence="1" type="ORF">NYZ99_19880</name>
</gene>
<proteinExistence type="predicted"/>